<comment type="subcellular location">
    <subcellularLocation>
        <location evidence="1">Membrane</location>
        <topology evidence="1">Multi-pass membrane protein</topology>
    </subcellularLocation>
</comment>
<dbReference type="PANTHER" id="PTHR31272">
    <property type="entry name" value="CYTOCHROME C-TYPE BIOGENESIS PROTEIN HI_1454-RELATED"/>
    <property type="match status" value="1"/>
</dbReference>
<dbReference type="InterPro" id="IPR003834">
    <property type="entry name" value="Cyt_c_assmbl_TM_dom"/>
</dbReference>
<feature type="transmembrane region" description="Helical" evidence="6">
    <location>
        <begin position="119"/>
        <end position="142"/>
    </location>
</feature>
<dbReference type="InterPro" id="IPR051790">
    <property type="entry name" value="Cytochrome_c-biogenesis_DsbD"/>
</dbReference>
<evidence type="ECO:0000256" key="6">
    <source>
        <dbReference type="SAM" id="Phobius"/>
    </source>
</evidence>
<feature type="domain" description="Cytochrome C biogenesis protein transmembrane" evidence="7">
    <location>
        <begin position="40"/>
        <end position="218"/>
    </location>
</feature>
<evidence type="ECO:0000256" key="2">
    <source>
        <dbReference type="ARBA" id="ARBA00006143"/>
    </source>
</evidence>
<evidence type="ECO:0000256" key="4">
    <source>
        <dbReference type="ARBA" id="ARBA00022989"/>
    </source>
</evidence>
<feature type="transmembrane region" description="Helical" evidence="6">
    <location>
        <begin position="199"/>
        <end position="220"/>
    </location>
</feature>
<name>A0A7W4V162_LEIAQ</name>
<dbReference type="GO" id="GO:0017004">
    <property type="term" value="P:cytochrome complex assembly"/>
    <property type="evidence" value="ECO:0007669"/>
    <property type="project" value="InterPro"/>
</dbReference>
<accession>A0A7W4V162</accession>
<evidence type="ECO:0000259" key="7">
    <source>
        <dbReference type="Pfam" id="PF02683"/>
    </source>
</evidence>
<dbReference type="Pfam" id="PF02683">
    <property type="entry name" value="DsbD_TM"/>
    <property type="match status" value="1"/>
</dbReference>
<protein>
    <submittedName>
        <fullName evidence="8">Cytochrome c-type biogenesis protein</fullName>
    </submittedName>
</protein>
<feature type="transmembrane region" description="Helical" evidence="6">
    <location>
        <begin position="154"/>
        <end position="179"/>
    </location>
</feature>
<evidence type="ECO:0000256" key="1">
    <source>
        <dbReference type="ARBA" id="ARBA00004141"/>
    </source>
</evidence>
<evidence type="ECO:0000256" key="3">
    <source>
        <dbReference type="ARBA" id="ARBA00022692"/>
    </source>
</evidence>
<keyword evidence="9" id="KW-1185">Reference proteome</keyword>
<gene>
    <name evidence="8" type="ORF">FHX33_004069</name>
</gene>
<organism evidence="8 9">
    <name type="scientific">Leifsonia aquatica</name>
    <name type="common">Corynebacterium aquaticum</name>
    <dbReference type="NCBI Taxonomy" id="144185"/>
    <lineage>
        <taxon>Bacteria</taxon>
        <taxon>Bacillati</taxon>
        <taxon>Actinomycetota</taxon>
        <taxon>Actinomycetes</taxon>
        <taxon>Micrococcales</taxon>
        <taxon>Microbacteriaceae</taxon>
        <taxon>Leifsonia</taxon>
    </lineage>
</organism>
<evidence type="ECO:0000313" key="8">
    <source>
        <dbReference type="EMBL" id="MBB2969286.1"/>
    </source>
</evidence>
<keyword evidence="4 6" id="KW-1133">Transmembrane helix</keyword>
<dbReference type="GO" id="GO:0016020">
    <property type="term" value="C:membrane"/>
    <property type="evidence" value="ECO:0007669"/>
    <property type="project" value="UniProtKB-SubCell"/>
</dbReference>
<dbReference type="EMBL" id="JACHVP010000006">
    <property type="protein sequence ID" value="MBB2969286.1"/>
    <property type="molecule type" value="Genomic_DNA"/>
</dbReference>
<keyword evidence="5 6" id="KW-0472">Membrane</keyword>
<feature type="transmembrane region" description="Helical" evidence="6">
    <location>
        <begin position="38"/>
        <end position="68"/>
    </location>
</feature>
<feature type="transmembrane region" description="Helical" evidence="6">
    <location>
        <begin position="232"/>
        <end position="258"/>
    </location>
</feature>
<feature type="transmembrane region" description="Helical" evidence="6">
    <location>
        <begin position="88"/>
        <end position="113"/>
    </location>
</feature>
<dbReference type="Proteomes" id="UP000538196">
    <property type="component" value="Unassembled WGS sequence"/>
</dbReference>
<comment type="similarity">
    <text evidence="2">Belongs to the DsbD family.</text>
</comment>
<evidence type="ECO:0000313" key="9">
    <source>
        <dbReference type="Proteomes" id="UP000538196"/>
    </source>
</evidence>
<evidence type="ECO:0000256" key="5">
    <source>
        <dbReference type="ARBA" id="ARBA00023136"/>
    </source>
</evidence>
<reference evidence="8 9" key="1">
    <citation type="submission" date="2020-08" db="EMBL/GenBank/DDBJ databases">
        <title>Sequencing the genomes of 1000 actinobacteria strains.</title>
        <authorList>
            <person name="Klenk H.-P."/>
        </authorList>
    </citation>
    <scope>NUCLEOTIDE SEQUENCE [LARGE SCALE GENOMIC DNA]</scope>
    <source>
        <strain evidence="8 9">DSM 20146</strain>
    </source>
</reference>
<dbReference type="PANTHER" id="PTHR31272:SF4">
    <property type="entry name" value="CYTOCHROME C-TYPE BIOGENESIS PROTEIN HI_1454-RELATED"/>
    <property type="match status" value="1"/>
</dbReference>
<sequence>MPSLLARNDQTPPATQLAPIGGDLVGAQFASIIANGGLLLAIPIAIFAGLVSFASPCVLPLVPGYLAYVGGVTGSTGHVSRRRTATGVALFVLGFAIVFIAYGALFGAFGSWLVRWQDLITRLLGLLVIVMGLAFIGTFSFFQRTLKLPIRPSTGIIGAPLLGIVFGLGWTPCMGPTLAAVLSLSLSSQSAARGAILTGFYSIGLGIPFVLLALGIGWATGAISFLRRHIRAINIAGGTVLIVIGLLMVTGVWTAWIYSLQALIGGVTLPI</sequence>
<dbReference type="AlphaFoldDB" id="A0A7W4V162"/>
<proteinExistence type="inferred from homology"/>
<comment type="caution">
    <text evidence="8">The sequence shown here is derived from an EMBL/GenBank/DDBJ whole genome shotgun (WGS) entry which is preliminary data.</text>
</comment>
<keyword evidence="3 6" id="KW-0812">Transmembrane</keyword>